<sequence>VTIVMCYMHEDLGYSLEDAYALIRSHRFQANPHPALLESIHEYYQVENKMM</sequence>
<feature type="non-terminal residue" evidence="1">
    <location>
        <position position="1"/>
    </location>
</feature>
<gene>
    <name evidence="1" type="ORF">METZ01_LOCUS255908</name>
</gene>
<dbReference type="SUPFAM" id="SSF52799">
    <property type="entry name" value="(Phosphotyrosine protein) phosphatases II"/>
    <property type="match status" value="1"/>
</dbReference>
<dbReference type="Gene3D" id="3.90.190.10">
    <property type="entry name" value="Protein tyrosine phosphatase superfamily"/>
    <property type="match status" value="1"/>
</dbReference>
<accession>A0A382IT70</accession>
<evidence type="ECO:0000313" key="1">
    <source>
        <dbReference type="EMBL" id="SVC03054.1"/>
    </source>
</evidence>
<dbReference type="EMBL" id="UINC01069574">
    <property type="protein sequence ID" value="SVC03054.1"/>
    <property type="molecule type" value="Genomic_DNA"/>
</dbReference>
<protein>
    <recommendedName>
        <fullName evidence="2">HD domain-containing protein</fullName>
    </recommendedName>
</protein>
<dbReference type="AlphaFoldDB" id="A0A382IT70"/>
<evidence type="ECO:0008006" key="2">
    <source>
        <dbReference type="Google" id="ProtNLM"/>
    </source>
</evidence>
<organism evidence="1">
    <name type="scientific">marine metagenome</name>
    <dbReference type="NCBI Taxonomy" id="408172"/>
    <lineage>
        <taxon>unclassified sequences</taxon>
        <taxon>metagenomes</taxon>
        <taxon>ecological metagenomes</taxon>
    </lineage>
</organism>
<reference evidence="1" key="1">
    <citation type="submission" date="2018-05" db="EMBL/GenBank/DDBJ databases">
        <authorList>
            <person name="Lanie J.A."/>
            <person name="Ng W.-L."/>
            <person name="Kazmierczak K.M."/>
            <person name="Andrzejewski T.M."/>
            <person name="Davidsen T.M."/>
            <person name="Wayne K.J."/>
            <person name="Tettelin H."/>
            <person name="Glass J.I."/>
            <person name="Rusch D."/>
            <person name="Podicherti R."/>
            <person name="Tsui H.-C.T."/>
            <person name="Winkler M.E."/>
        </authorList>
    </citation>
    <scope>NUCLEOTIDE SEQUENCE</scope>
</reference>
<dbReference type="InterPro" id="IPR029021">
    <property type="entry name" value="Prot-tyrosine_phosphatase-like"/>
</dbReference>
<name>A0A382IT70_9ZZZZ</name>
<proteinExistence type="predicted"/>